<feature type="compositionally biased region" description="Low complexity" evidence="1">
    <location>
        <begin position="8"/>
        <end position="26"/>
    </location>
</feature>
<evidence type="ECO:0000256" key="1">
    <source>
        <dbReference type="SAM" id="MobiDB-lite"/>
    </source>
</evidence>
<dbReference type="AlphaFoldDB" id="A0A914LVN0"/>
<keyword evidence="2" id="KW-1185">Reference proteome</keyword>
<reference evidence="3" key="1">
    <citation type="submission" date="2022-11" db="UniProtKB">
        <authorList>
            <consortium name="WormBaseParasite"/>
        </authorList>
    </citation>
    <scope>IDENTIFICATION</scope>
</reference>
<feature type="region of interest" description="Disordered" evidence="1">
    <location>
        <begin position="1"/>
        <end position="26"/>
    </location>
</feature>
<evidence type="ECO:0000313" key="2">
    <source>
        <dbReference type="Proteomes" id="UP000887563"/>
    </source>
</evidence>
<dbReference type="Proteomes" id="UP000887563">
    <property type="component" value="Unplaced"/>
</dbReference>
<accession>A0A914LVN0</accession>
<evidence type="ECO:0000313" key="3">
    <source>
        <dbReference type="WBParaSite" id="Minc3s00835g17911"/>
    </source>
</evidence>
<name>A0A914LVN0_MELIC</name>
<organism evidence="2 3">
    <name type="scientific">Meloidogyne incognita</name>
    <name type="common">Southern root-knot nematode worm</name>
    <name type="synonym">Oxyuris incognita</name>
    <dbReference type="NCBI Taxonomy" id="6306"/>
    <lineage>
        <taxon>Eukaryota</taxon>
        <taxon>Metazoa</taxon>
        <taxon>Ecdysozoa</taxon>
        <taxon>Nematoda</taxon>
        <taxon>Chromadorea</taxon>
        <taxon>Rhabditida</taxon>
        <taxon>Tylenchina</taxon>
        <taxon>Tylenchomorpha</taxon>
        <taxon>Tylenchoidea</taxon>
        <taxon>Meloidogynidae</taxon>
        <taxon>Meloidogyninae</taxon>
        <taxon>Meloidogyne</taxon>
        <taxon>Meloidogyne incognita group</taxon>
    </lineage>
</organism>
<proteinExistence type="predicted"/>
<feature type="region of interest" description="Disordered" evidence="1">
    <location>
        <begin position="81"/>
        <end position="133"/>
    </location>
</feature>
<dbReference type="WBParaSite" id="Minc3s00835g17911">
    <property type="protein sequence ID" value="Minc3s00835g17911"/>
    <property type="gene ID" value="Minc3s00835g17911"/>
</dbReference>
<protein>
    <submittedName>
        <fullName evidence="3">Uncharacterized protein</fullName>
    </submittedName>
</protein>
<sequence>MTRKKSNKTASNNNNSDRLTKNTIKNNSNNTIEAAFKRIQNTRQCPKCNKKVDYSIYLEHYEKCKNREEEVEEEDDDIIFCGEGQGHDENNQVSKEVNESNKNQKRREKSSVVVNVVEDDSPSNSEAPRSSAINSGIVSKDVFDGNARRAPASPITICDDNSNEVPITVFKPKNYCSDLPLAQIYDLCVERLQSFLNEQEELLRNLPPPKCDTNRPLDLTDENDSLMDPPPTLNLSNKLLPVHYSLRFVWQILQKALHCVKNGLENILETANKFWGDSLRKVYSFLTTSVPAQQLFCRILVRRRGFHIARNIRGVKRGRENKNK</sequence>